<keyword evidence="1" id="KW-0472">Membrane</keyword>
<dbReference type="STRING" id="657014.SAMN04488092_11628"/>
<dbReference type="RefSeq" id="WP_090270976.1">
    <property type="nucleotide sequence ID" value="NZ_FOEP01000016.1"/>
</dbReference>
<feature type="transmembrane region" description="Helical" evidence="1">
    <location>
        <begin position="21"/>
        <end position="43"/>
    </location>
</feature>
<reference evidence="3 4" key="1">
    <citation type="submission" date="2016-10" db="EMBL/GenBank/DDBJ databases">
        <authorList>
            <person name="de Groot N.N."/>
        </authorList>
    </citation>
    <scope>NUCLEOTIDE SEQUENCE [LARGE SCALE GENOMIC DNA]</scope>
    <source>
        <strain evidence="3 4">DSM 22007</strain>
    </source>
</reference>
<protein>
    <submittedName>
        <fullName evidence="3">Flp pilus assembly protein TadG</fullName>
    </submittedName>
</protein>
<keyword evidence="4" id="KW-1185">Reference proteome</keyword>
<accession>A0A1H9JU03</accession>
<name>A0A1H9JU03_9RHOB</name>
<dbReference type="AlphaFoldDB" id="A0A1H9JU03"/>
<evidence type="ECO:0000256" key="1">
    <source>
        <dbReference type="SAM" id="Phobius"/>
    </source>
</evidence>
<feature type="domain" description="TadE-like" evidence="2">
    <location>
        <begin position="17"/>
        <end position="59"/>
    </location>
</feature>
<keyword evidence="1" id="KW-0812">Transmembrane</keyword>
<dbReference type="OrthoDB" id="7907064at2"/>
<evidence type="ECO:0000313" key="3">
    <source>
        <dbReference type="EMBL" id="SEQ90288.1"/>
    </source>
</evidence>
<keyword evidence="1" id="KW-1133">Transmembrane helix</keyword>
<evidence type="ECO:0000259" key="2">
    <source>
        <dbReference type="Pfam" id="PF07811"/>
    </source>
</evidence>
<evidence type="ECO:0000313" key="4">
    <source>
        <dbReference type="Proteomes" id="UP000198634"/>
    </source>
</evidence>
<dbReference type="InterPro" id="IPR012495">
    <property type="entry name" value="TadE-like_dom"/>
</dbReference>
<proteinExistence type="predicted"/>
<dbReference type="Proteomes" id="UP000198634">
    <property type="component" value="Unassembled WGS sequence"/>
</dbReference>
<gene>
    <name evidence="3" type="ORF">SAMN04488092_11628</name>
</gene>
<organism evidence="3 4">
    <name type="scientific">Thalassovita taeanensis</name>
    <dbReference type="NCBI Taxonomy" id="657014"/>
    <lineage>
        <taxon>Bacteria</taxon>
        <taxon>Pseudomonadati</taxon>
        <taxon>Pseudomonadota</taxon>
        <taxon>Alphaproteobacteria</taxon>
        <taxon>Rhodobacterales</taxon>
        <taxon>Roseobacteraceae</taxon>
        <taxon>Thalassovita</taxon>
    </lineage>
</organism>
<dbReference type="EMBL" id="FOEP01000016">
    <property type="protein sequence ID" value="SEQ90288.1"/>
    <property type="molecule type" value="Genomic_DNA"/>
</dbReference>
<dbReference type="Pfam" id="PF07811">
    <property type="entry name" value="TadE"/>
    <property type="match status" value="1"/>
</dbReference>
<sequence>MRPLFSRLRRFFRTEQGNASIEFVLLFPIFFTLLASTFELSAITIRGSMLERAVDLAVRDIRLGTGSAPQHDAIKQAVCDRAPIIRDCTNNLRVEMFHADPVNWVEPSAQADCTDLSEEVQPVRRFENGLDNELMIIRVCAKIGTLFPTVGLGNVVQKDDNGQVALVAASAFVQEPR</sequence>